<dbReference type="OrthoDB" id="357883at2"/>
<organism evidence="3 4">
    <name type="scientific">Alkaliphilus metalliredigens (strain QYMF)</name>
    <dbReference type="NCBI Taxonomy" id="293826"/>
    <lineage>
        <taxon>Bacteria</taxon>
        <taxon>Bacillati</taxon>
        <taxon>Bacillota</taxon>
        <taxon>Clostridia</taxon>
        <taxon>Peptostreptococcales</taxon>
        <taxon>Natronincolaceae</taxon>
        <taxon>Alkaliphilus</taxon>
    </lineage>
</organism>
<dbReference type="eggNOG" id="COG1266">
    <property type="taxonomic scope" value="Bacteria"/>
</dbReference>
<name>A6TVY9_ALKMQ</name>
<keyword evidence="4" id="KW-1185">Reference proteome</keyword>
<feature type="transmembrane region" description="Helical" evidence="1">
    <location>
        <begin position="191"/>
        <end position="218"/>
    </location>
</feature>
<dbReference type="GO" id="GO:0080120">
    <property type="term" value="P:CAAX-box protein maturation"/>
    <property type="evidence" value="ECO:0007669"/>
    <property type="project" value="UniProtKB-ARBA"/>
</dbReference>
<dbReference type="EMBL" id="CP000724">
    <property type="protein sequence ID" value="ABR50357.1"/>
    <property type="molecule type" value="Genomic_DNA"/>
</dbReference>
<evidence type="ECO:0000313" key="4">
    <source>
        <dbReference type="Proteomes" id="UP000001572"/>
    </source>
</evidence>
<evidence type="ECO:0000256" key="1">
    <source>
        <dbReference type="SAM" id="Phobius"/>
    </source>
</evidence>
<dbReference type="AlphaFoldDB" id="A6TVY9"/>
<evidence type="ECO:0000259" key="2">
    <source>
        <dbReference type="Pfam" id="PF02517"/>
    </source>
</evidence>
<feature type="transmembrane region" description="Helical" evidence="1">
    <location>
        <begin position="79"/>
        <end position="103"/>
    </location>
</feature>
<keyword evidence="1" id="KW-0812">Transmembrane</keyword>
<dbReference type="Pfam" id="PF02517">
    <property type="entry name" value="Rce1-like"/>
    <property type="match status" value="1"/>
</dbReference>
<dbReference type="Proteomes" id="UP000001572">
    <property type="component" value="Chromosome"/>
</dbReference>
<feature type="transmembrane region" description="Helical" evidence="1">
    <location>
        <begin position="225"/>
        <end position="242"/>
    </location>
</feature>
<accession>A6TVY9</accession>
<feature type="domain" description="CAAX prenyl protease 2/Lysostaphin resistance protein A-like" evidence="2">
    <location>
        <begin position="125"/>
        <end position="233"/>
    </location>
</feature>
<dbReference type="STRING" id="293826.Amet_4279"/>
<dbReference type="GO" id="GO:0004175">
    <property type="term" value="F:endopeptidase activity"/>
    <property type="evidence" value="ECO:0007669"/>
    <property type="project" value="UniProtKB-ARBA"/>
</dbReference>
<dbReference type="KEGG" id="amt:Amet_4279"/>
<reference evidence="4" key="1">
    <citation type="journal article" date="2016" name="Genome Announc.">
        <title>Complete genome sequence of Alkaliphilus metalliredigens strain QYMF, an alkaliphilic and metal-reducing bacterium isolated from borax-contaminated leachate ponds.</title>
        <authorList>
            <person name="Hwang C."/>
            <person name="Copeland A."/>
            <person name="Lucas S."/>
            <person name="Lapidus A."/>
            <person name="Barry K."/>
            <person name="Detter J.C."/>
            <person name="Glavina Del Rio T."/>
            <person name="Hammon N."/>
            <person name="Israni S."/>
            <person name="Dalin E."/>
            <person name="Tice H."/>
            <person name="Pitluck S."/>
            <person name="Chertkov O."/>
            <person name="Brettin T."/>
            <person name="Bruce D."/>
            <person name="Han C."/>
            <person name="Schmutz J."/>
            <person name="Larimer F."/>
            <person name="Land M.L."/>
            <person name="Hauser L."/>
            <person name="Kyrpides N."/>
            <person name="Mikhailova N."/>
            <person name="Ye Q."/>
            <person name="Zhou J."/>
            <person name="Richardson P."/>
            <person name="Fields M.W."/>
        </authorList>
    </citation>
    <scope>NUCLEOTIDE SEQUENCE [LARGE SCALE GENOMIC DNA]</scope>
    <source>
        <strain evidence="4">QYMF</strain>
    </source>
</reference>
<feature type="transmembrane region" description="Helical" evidence="1">
    <location>
        <begin position="12"/>
        <end position="34"/>
    </location>
</feature>
<keyword evidence="1" id="KW-0472">Membrane</keyword>
<feature type="transmembrane region" description="Helical" evidence="1">
    <location>
        <begin position="123"/>
        <end position="145"/>
    </location>
</feature>
<keyword evidence="1" id="KW-1133">Transmembrane helix</keyword>
<gene>
    <name evidence="3" type="ordered locus">Amet_4279</name>
</gene>
<dbReference type="InterPro" id="IPR003675">
    <property type="entry name" value="Rce1/LyrA-like_dom"/>
</dbReference>
<dbReference type="HOGENOM" id="CLU_083286_0_0_9"/>
<feature type="transmembrane region" description="Helical" evidence="1">
    <location>
        <begin position="157"/>
        <end position="179"/>
    </location>
</feature>
<feature type="transmembrane region" description="Helical" evidence="1">
    <location>
        <begin position="254"/>
        <end position="272"/>
    </location>
</feature>
<sequence>MRKKLKDMSFSKPLILSICLMCIAMIFRILDIFVFRLDDLLGEIILSKVIGFIIVILFVKMIGDNLSSIGFNVNNKWSIFILGGVITSALMILGYGGEFLIFASDSPQLLIAAIDPKAGVTGGISFALFLLFGNAINCFMEEGLFRGIMIPMLNRKYSVGMAIFLQALLFGIWHIPWAFKWYISGMVSGSGGFIMALVINFIPMILIGIVFGVMYYYTNSIWTPWISHFIINSILNLVHVSINGELNVGMTIRMSIFQSTIFILIPVLIILTKKLNKVRVEHISRINV</sequence>
<feature type="transmembrane region" description="Helical" evidence="1">
    <location>
        <begin position="40"/>
        <end position="59"/>
    </location>
</feature>
<proteinExistence type="predicted"/>
<evidence type="ECO:0000313" key="3">
    <source>
        <dbReference type="EMBL" id="ABR50357.1"/>
    </source>
</evidence>
<protein>
    <submittedName>
        <fullName evidence="3">Abortive infection protein</fullName>
    </submittedName>
</protein>